<dbReference type="GO" id="GO:0003964">
    <property type="term" value="F:RNA-directed DNA polymerase activity"/>
    <property type="evidence" value="ECO:0007669"/>
    <property type="project" value="UniProtKB-KW"/>
</dbReference>
<feature type="domain" description="Reverse transcriptase zinc-binding" evidence="2">
    <location>
        <begin position="17"/>
        <end position="105"/>
    </location>
</feature>
<dbReference type="STRING" id="56857.A0A200QPP3"/>
<dbReference type="GO" id="GO:0003676">
    <property type="term" value="F:nucleic acid binding"/>
    <property type="evidence" value="ECO:0007669"/>
    <property type="project" value="InterPro"/>
</dbReference>
<keyword evidence="3" id="KW-0808">Transferase</keyword>
<evidence type="ECO:0000259" key="1">
    <source>
        <dbReference type="Pfam" id="PF13456"/>
    </source>
</evidence>
<organism evidence="3 4">
    <name type="scientific">Macleaya cordata</name>
    <name type="common">Five-seeded plume-poppy</name>
    <name type="synonym">Bocconia cordata</name>
    <dbReference type="NCBI Taxonomy" id="56857"/>
    <lineage>
        <taxon>Eukaryota</taxon>
        <taxon>Viridiplantae</taxon>
        <taxon>Streptophyta</taxon>
        <taxon>Embryophyta</taxon>
        <taxon>Tracheophyta</taxon>
        <taxon>Spermatophyta</taxon>
        <taxon>Magnoliopsida</taxon>
        <taxon>Ranunculales</taxon>
        <taxon>Papaveraceae</taxon>
        <taxon>Papaveroideae</taxon>
        <taxon>Macleaya</taxon>
    </lineage>
</organism>
<evidence type="ECO:0000313" key="4">
    <source>
        <dbReference type="Proteomes" id="UP000195402"/>
    </source>
</evidence>
<dbReference type="InterPro" id="IPR012337">
    <property type="entry name" value="RNaseH-like_sf"/>
</dbReference>
<dbReference type="PANTHER" id="PTHR47074">
    <property type="entry name" value="BNAC02G40300D PROTEIN"/>
    <property type="match status" value="1"/>
</dbReference>
<name>A0A200QPP3_MACCD</name>
<dbReference type="InterPro" id="IPR052929">
    <property type="entry name" value="RNase_H-like_EbsB-rel"/>
</dbReference>
<reference evidence="3 4" key="1">
    <citation type="journal article" date="2017" name="Mol. Plant">
        <title>The Genome of Medicinal Plant Macleaya cordata Provides New Insights into Benzylisoquinoline Alkaloids Metabolism.</title>
        <authorList>
            <person name="Liu X."/>
            <person name="Liu Y."/>
            <person name="Huang P."/>
            <person name="Ma Y."/>
            <person name="Qing Z."/>
            <person name="Tang Q."/>
            <person name="Cao H."/>
            <person name="Cheng P."/>
            <person name="Zheng Y."/>
            <person name="Yuan Z."/>
            <person name="Zhou Y."/>
            <person name="Liu J."/>
            <person name="Tang Z."/>
            <person name="Zhuo Y."/>
            <person name="Zhang Y."/>
            <person name="Yu L."/>
            <person name="Huang J."/>
            <person name="Yang P."/>
            <person name="Peng Q."/>
            <person name="Zhang J."/>
            <person name="Jiang W."/>
            <person name="Zhang Z."/>
            <person name="Lin K."/>
            <person name="Ro D.K."/>
            <person name="Chen X."/>
            <person name="Xiong X."/>
            <person name="Shang Y."/>
            <person name="Huang S."/>
            <person name="Zeng J."/>
        </authorList>
    </citation>
    <scope>NUCLEOTIDE SEQUENCE [LARGE SCALE GENOMIC DNA]</scope>
    <source>
        <strain evidence="4">cv. BLH2017</strain>
        <tissue evidence="3">Root</tissue>
    </source>
</reference>
<dbReference type="SUPFAM" id="SSF53098">
    <property type="entry name" value="Ribonuclease H-like"/>
    <property type="match status" value="1"/>
</dbReference>
<dbReference type="PANTHER" id="PTHR47074:SF11">
    <property type="entry name" value="REVERSE TRANSCRIPTASE-LIKE PROTEIN"/>
    <property type="match status" value="1"/>
</dbReference>
<feature type="domain" description="RNase H type-1" evidence="1">
    <location>
        <begin position="218"/>
        <end position="340"/>
    </location>
</feature>
<keyword evidence="4" id="KW-1185">Reference proteome</keyword>
<dbReference type="Pfam" id="PF13966">
    <property type="entry name" value="zf-RVT"/>
    <property type="match status" value="1"/>
</dbReference>
<dbReference type="EMBL" id="MVGT01001382">
    <property type="protein sequence ID" value="OVA12431.1"/>
    <property type="molecule type" value="Genomic_DNA"/>
</dbReference>
<dbReference type="InterPro" id="IPR026960">
    <property type="entry name" value="RVT-Znf"/>
</dbReference>
<dbReference type="Pfam" id="PF13456">
    <property type="entry name" value="RVT_3"/>
    <property type="match status" value="1"/>
</dbReference>
<accession>A0A200QPP3</accession>
<gene>
    <name evidence="3" type="ORF">BVC80_1793g26</name>
</gene>
<keyword evidence="3" id="KW-0548">Nucleotidyltransferase</keyword>
<dbReference type="InParanoid" id="A0A200QPP3"/>
<dbReference type="InterPro" id="IPR002156">
    <property type="entry name" value="RNaseH_domain"/>
</dbReference>
<keyword evidence="3" id="KW-0695">RNA-directed DNA polymerase</keyword>
<evidence type="ECO:0000313" key="3">
    <source>
        <dbReference type="EMBL" id="OVA12431.1"/>
    </source>
</evidence>
<dbReference type="InterPro" id="IPR044730">
    <property type="entry name" value="RNase_H-like_dom_plant"/>
</dbReference>
<dbReference type="AlphaFoldDB" id="A0A200QPP3"/>
<dbReference type="Gene3D" id="3.30.420.10">
    <property type="entry name" value="Ribonuclease H-like superfamily/Ribonuclease H"/>
    <property type="match status" value="1"/>
</dbReference>
<dbReference type="OrthoDB" id="1906820at2759"/>
<dbReference type="OMA" id="NSMNANI"/>
<proteinExistence type="predicted"/>
<dbReference type="Proteomes" id="UP000195402">
    <property type="component" value="Unassembled WGS sequence"/>
</dbReference>
<protein>
    <submittedName>
        <fullName evidence="3">Reverse transcriptase zinc-binding domain</fullName>
    </submittedName>
</protein>
<dbReference type="GO" id="GO:0004523">
    <property type="term" value="F:RNA-DNA hybrid ribonuclease activity"/>
    <property type="evidence" value="ECO:0007669"/>
    <property type="project" value="InterPro"/>
</dbReference>
<sequence length="355" mass="40337">MNSEDQVRWSLSKDGEYSVKSFFTNSMNANIASPVVDKIWAQIWRLKLIPKIHLFIWKCLSNSLPTNSRIRSVISSMNGNCPHCLHIEETLQHLLLDCPYAKAVWLSSPYAIAHQNSNQLTVVEWIKEWFLPNNPWPAYFPNSSIVTVILSWYIWKSRCKKVFDDDCPNPSQTSHEAIIMIENQIRVLYDLSPQPHSRTNSNSPAFWRPPSSQFLKLNIDASFISSSDHAGIGILIRDNASKFKAAKCIQLRTGSSEQAEGLAILATVEWAKELKLSKGSFESDAQNLINFINHGIGHLKWRSKTILVDCKSLTPAFESVGFVYTPREANRPADLLARAARNSRTMTSLWMRMDV</sequence>
<dbReference type="InterPro" id="IPR036397">
    <property type="entry name" value="RNaseH_sf"/>
</dbReference>
<evidence type="ECO:0000259" key="2">
    <source>
        <dbReference type="Pfam" id="PF13966"/>
    </source>
</evidence>
<comment type="caution">
    <text evidence="3">The sequence shown here is derived from an EMBL/GenBank/DDBJ whole genome shotgun (WGS) entry which is preliminary data.</text>
</comment>
<dbReference type="CDD" id="cd06222">
    <property type="entry name" value="RNase_H_like"/>
    <property type="match status" value="1"/>
</dbReference>